<feature type="domain" description="PDZ GRASP-type" evidence="4">
    <location>
        <begin position="132"/>
        <end position="225"/>
    </location>
</feature>
<dbReference type="InterPro" id="IPR036034">
    <property type="entry name" value="PDZ_sf"/>
</dbReference>
<evidence type="ECO:0000313" key="6">
    <source>
        <dbReference type="EMBL" id="KAF9489392.1"/>
    </source>
</evidence>
<dbReference type="OrthoDB" id="72325at2759"/>
<accession>A0A9P5ZL43</accession>
<dbReference type="EMBL" id="MU154673">
    <property type="protein sequence ID" value="KAF9489392.1"/>
    <property type="molecule type" value="Genomic_DNA"/>
</dbReference>
<dbReference type="PANTHER" id="PTHR12651">
    <property type="entry name" value="26S PROTEASOME NON-ATPASE REGULATORY SUBUNIT 9"/>
    <property type="match status" value="1"/>
</dbReference>
<dbReference type="Gene3D" id="2.30.42.10">
    <property type="match status" value="1"/>
</dbReference>
<dbReference type="GO" id="GO:0005634">
    <property type="term" value="C:nucleus"/>
    <property type="evidence" value="ECO:0007669"/>
    <property type="project" value="TreeGrafter"/>
</dbReference>
<dbReference type="GO" id="GO:0070682">
    <property type="term" value="P:proteasome regulatory particle assembly"/>
    <property type="evidence" value="ECO:0007669"/>
    <property type="project" value="InterPro"/>
</dbReference>
<evidence type="ECO:0000256" key="2">
    <source>
        <dbReference type="ARBA" id="ARBA00068021"/>
    </source>
</evidence>
<gene>
    <name evidence="6" type="ORF">BDN71DRAFT_1456231</name>
</gene>
<dbReference type="PANTHER" id="PTHR12651:SF1">
    <property type="entry name" value="26S PROTEASOME NON-ATPASE REGULATORY SUBUNIT 9"/>
    <property type="match status" value="1"/>
</dbReference>
<dbReference type="Gene3D" id="6.10.140.1710">
    <property type="match status" value="1"/>
</dbReference>
<sequence>MRERVTLGFERLSNQLPLSLTIMGFTLPTATENPRDRANALISRKENIESEIKSQLAILQANDSTIQSPLVDADGFPRADIDVWAVRTARVRIIELRNDLKDVTNEIGKVLETVYSPGAGAERDNANVEPTTKNDVPEPFARVDGVAPGSPAAESGLQREDLIMKFGTLTKASFSSSSLQPLAELVNGSENRVIQIRVLRAGQTIVLSLTPRQGWGGRGMLGCHIVRYNKAPSS</sequence>
<keyword evidence="1" id="KW-0143">Chaperone</keyword>
<feature type="domain" description="Nas2 N-terminal" evidence="5">
    <location>
        <begin position="39"/>
        <end position="116"/>
    </location>
</feature>
<dbReference type="GO" id="GO:0005737">
    <property type="term" value="C:cytoplasm"/>
    <property type="evidence" value="ECO:0007669"/>
    <property type="project" value="TreeGrafter"/>
</dbReference>
<comment type="caution">
    <text evidence="6">The sequence shown here is derived from an EMBL/GenBank/DDBJ whole genome shotgun (WGS) entry which is preliminary data.</text>
</comment>
<dbReference type="Pfam" id="PF04495">
    <property type="entry name" value="GRASP55_65"/>
    <property type="match status" value="1"/>
</dbReference>
<dbReference type="InterPro" id="IPR024958">
    <property type="entry name" value="GRASP_PDZ"/>
</dbReference>
<proteinExistence type="predicted"/>
<dbReference type="FunFam" id="2.30.42.10:FF:000107">
    <property type="entry name" value="26S proteasome non-ATPase regulatory subunit 9"/>
    <property type="match status" value="1"/>
</dbReference>
<feature type="coiled-coil region" evidence="3">
    <location>
        <begin position="86"/>
        <end position="113"/>
    </location>
</feature>
<dbReference type="Proteomes" id="UP000807025">
    <property type="component" value="Unassembled WGS sequence"/>
</dbReference>
<keyword evidence="3" id="KW-0175">Coiled coil</keyword>
<evidence type="ECO:0000259" key="4">
    <source>
        <dbReference type="Pfam" id="PF04495"/>
    </source>
</evidence>
<dbReference type="Pfam" id="PF18265">
    <property type="entry name" value="Nas2_N"/>
    <property type="match status" value="1"/>
</dbReference>
<reference evidence="6" key="1">
    <citation type="submission" date="2020-11" db="EMBL/GenBank/DDBJ databases">
        <authorList>
            <consortium name="DOE Joint Genome Institute"/>
            <person name="Ahrendt S."/>
            <person name="Riley R."/>
            <person name="Andreopoulos W."/>
            <person name="Labutti K."/>
            <person name="Pangilinan J."/>
            <person name="Ruiz-Duenas F.J."/>
            <person name="Barrasa J.M."/>
            <person name="Sanchez-Garcia M."/>
            <person name="Camarero S."/>
            <person name="Miyauchi S."/>
            <person name="Serrano A."/>
            <person name="Linde D."/>
            <person name="Babiker R."/>
            <person name="Drula E."/>
            <person name="Ayuso-Fernandez I."/>
            <person name="Pacheco R."/>
            <person name="Padilla G."/>
            <person name="Ferreira P."/>
            <person name="Barriuso J."/>
            <person name="Kellner H."/>
            <person name="Castanera R."/>
            <person name="Alfaro M."/>
            <person name="Ramirez L."/>
            <person name="Pisabarro A.G."/>
            <person name="Kuo A."/>
            <person name="Tritt A."/>
            <person name="Lipzen A."/>
            <person name="He G."/>
            <person name="Yan M."/>
            <person name="Ng V."/>
            <person name="Cullen D."/>
            <person name="Martin F."/>
            <person name="Rosso M.-N."/>
            <person name="Henrissat B."/>
            <person name="Hibbett D."/>
            <person name="Martinez A.T."/>
            <person name="Grigoriev I.V."/>
        </authorList>
    </citation>
    <scope>NUCLEOTIDE SEQUENCE</scope>
    <source>
        <strain evidence="6">ATCC 90797</strain>
    </source>
</reference>
<evidence type="ECO:0000256" key="1">
    <source>
        <dbReference type="ARBA" id="ARBA00023186"/>
    </source>
</evidence>
<organism evidence="6 7">
    <name type="scientific">Pleurotus eryngii</name>
    <name type="common">Boletus of the steppes</name>
    <dbReference type="NCBI Taxonomy" id="5323"/>
    <lineage>
        <taxon>Eukaryota</taxon>
        <taxon>Fungi</taxon>
        <taxon>Dikarya</taxon>
        <taxon>Basidiomycota</taxon>
        <taxon>Agaricomycotina</taxon>
        <taxon>Agaricomycetes</taxon>
        <taxon>Agaricomycetidae</taxon>
        <taxon>Agaricales</taxon>
        <taxon>Pleurotineae</taxon>
        <taxon>Pleurotaceae</taxon>
        <taxon>Pleurotus</taxon>
    </lineage>
</organism>
<evidence type="ECO:0000256" key="3">
    <source>
        <dbReference type="SAM" id="Coils"/>
    </source>
</evidence>
<name>A0A9P5ZL43_PLEER</name>
<protein>
    <recommendedName>
        <fullName evidence="2">Probable 26S proteasome regulatory subunit p27</fullName>
    </recommendedName>
</protein>
<keyword evidence="7" id="KW-1185">Reference proteome</keyword>
<evidence type="ECO:0000259" key="5">
    <source>
        <dbReference type="Pfam" id="PF18265"/>
    </source>
</evidence>
<dbReference type="SUPFAM" id="SSF50156">
    <property type="entry name" value="PDZ domain-like"/>
    <property type="match status" value="1"/>
</dbReference>
<dbReference type="InterPro" id="IPR040815">
    <property type="entry name" value="Nas2_N"/>
</dbReference>
<dbReference type="AlphaFoldDB" id="A0A9P5ZL43"/>
<evidence type="ECO:0000313" key="7">
    <source>
        <dbReference type="Proteomes" id="UP000807025"/>
    </source>
</evidence>
<dbReference type="InterPro" id="IPR035269">
    <property type="entry name" value="PSMD9"/>
</dbReference>